<dbReference type="RefSeq" id="YP_008242081.1">
    <property type="nucleotide sequence ID" value="NC_021803.1"/>
</dbReference>
<dbReference type="Proteomes" id="UP000014736">
    <property type="component" value="Segment"/>
</dbReference>
<proteinExistence type="predicted"/>
<dbReference type="GeneID" id="16881384"/>
<evidence type="ECO:0000313" key="1">
    <source>
        <dbReference type="EMBL" id="AGO49666.1"/>
    </source>
</evidence>
<accession>S0A2N2</accession>
<dbReference type="EMBL" id="KC821633">
    <property type="protein sequence ID" value="AGO49666.1"/>
    <property type="molecule type" value="Genomic_DNA"/>
</dbReference>
<protein>
    <submittedName>
        <fullName evidence="1">Uncharacterized protein</fullName>
    </submittedName>
</protein>
<reference evidence="1 2" key="1">
    <citation type="journal article" date="2013" name="Proc. Natl. Acad. Sci. U.S.A.">
        <title>Twelve previously unknown phage genera are ubiquitous in global oceans.</title>
        <authorList>
            <person name="Holmfeldt K."/>
            <person name="Solonenko N."/>
            <person name="Shah M."/>
            <person name="Corrier K."/>
            <person name="Riemann L."/>
            <person name="Verberkmoes N.C."/>
            <person name="Sullivan M.B."/>
        </authorList>
    </citation>
    <scope>NUCLEOTIDE SEQUENCE [LARGE SCALE GENOMIC DNA]</scope>
    <source>
        <strain evidence="1">Phi13:2</strain>
    </source>
</reference>
<keyword evidence="2" id="KW-1185">Reference proteome</keyword>
<organism evidence="1 2">
    <name type="scientific">Cellulophaga phage phi13:2</name>
    <dbReference type="NCBI Taxonomy" id="1328030"/>
    <lineage>
        <taxon>Viruses</taxon>
        <taxon>Duplodnaviria</taxon>
        <taxon>Heunggongvirae</taxon>
        <taxon>Uroviricota</taxon>
        <taxon>Caudoviricetes</taxon>
        <taxon>Pachyviridae</taxon>
        <taxon>Baltivirus</taxon>
        <taxon>Baltivirus phi13duo</taxon>
    </lineage>
</organism>
<sequence>MLTNMSMNFAPLATPINVGPTSLRMAKVHIINGYIKKKMSIRYHLFLWLF</sequence>
<evidence type="ECO:0000313" key="2">
    <source>
        <dbReference type="Proteomes" id="UP000014736"/>
    </source>
</evidence>
<dbReference type="OrthoDB" id="29076at10239"/>
<gene>
    <name evidence="1" type="ORF">Phi13:2_gp056</name>
</gene>
<dbReference type="KEGG" id="vg:16881384"/>
<reference evidence="2" key="2">
    <citation type="submission" date="2013-03" db="EMBL/GenBank/DDBJ databases">
        <title>The Cellulophaga phages: a novel, diverse, and globally ubiquitous model system.</title>
        <authorList>
            <person name="Holmfeldt K."/>
            <person name="Solonenko N."/>
            <person name="Shah M."/>
            <person name="Corrier K."/>
            <person name="Riemann L."/>
            <person name="VerBerkmoes N.C."/>
            <person name="Sullivan M.B."/>
        </authorList>
    </citation>
    <scope>NUCLEOTIDE SEQUENCE [LARGE SCALE GENOMIC DNA]</scope>
</reference>
<name>S0A2N2_9CAUD</name>